<organism evidence="2 3">
    <name type="scientific">Tilletia horrida</name>
    <dbReference type="NCBI Taxonomy" id="155126"/>
    <lineage>
        <taxon>Eukaryota</taxon>
        <taxon>Fungi</taxon>
        <taxon>Dikarya</taxon>
        <taxon>Basidiomycota</taxon>
        <taxon>Ustilaginomycotina</taxon>
        <taxon>Exobasidiomycetes</taxon>
        <taxon>Tilletiales</taxon>
        <taxon>Tilletiaceae</taxon>
        <taxon>Tilletia</taxon>
    </lineage>
</organism>
<evidence type="ECO:0000313" key="2">
    <source>
        <dbReference type="EMBL" id="KAK0523486.1"/>
    </source>
</evidence>
<protein>
    <submittedName>
        <fullName evidence="2">Uncharacterized protein</fullName>
    </submittedName>
</protein>
<evidence type="ECO:0000256" key="1">
    <source>
        <dbReference type="SAM" id="MobiDB-lite"/>
    </source>
</evidence>
<comment type="caution">
    <text evidence="2">The sequence shown here is derived from an EMBL/GenBank/DDBJ whole genome shotgun (WGS) entry which is preliminary data.</text>
</comment>
<feature type="compositionally biased region" description="Basic and acidic residues" evidence="1">
    <location>
        <begin position="1"/>
        <end position="56"/>
    </location>
</feature>
<sequence length="127" mass="14887">MTEEDRQREERIKQARREAEEKEAEVRAQRLREERKEKKQQEKEASRAAKKSEQDAKNAPWRTLSEHERQAILQAKATIRNGQKKACKRLTALVVAAQGDIHRPTILNNHIYASYLRWFGPVSSDDH</sequence>
<dbReference type="EMBL" id="JAPDMQ010000510">
    <property type="protein sequence ID" value="KAK0523486.1"/>
    <property type="molecule type" value="Genomic_DNA"/>
</dbReference>
<name>A0AAN6G929_9BASI</name>
<proteinExistence type="predicted"/>
<reference evidence="2" key="1">
    <citation type="journal article" date="2023" name="PhytoFront">
        <title>Draft Genome Resources of Seven Strains of Tilletia horrida, Causal Agent of Kernel Smut of Rice.</title>
        <authorList>
            <person name="Khanal S."/>
            <person name="Antony Babu S."/>
            <person name="Zhou X.G."/>
        </authorList>
    </citation>
    <scope>NUCLEOTIDE SEQUENCE</scope>
    <source>
        <strain evidence="2">TX3</strain>
    </source>
</reference>
<feature type="region of interest" description="Disordered" evidence="1">
    <location>
        <begin position="1"/>
        <end position="67"/>
    </location>
</feature>
<gene>
    <name evidence="2" type="ORF">OC842_006130</name>
</gene>
<accession>A0AAN6G929</accession>
<dbReference type="AlphaFoldDB" id="A0AAN6G929"/>
<keyword evidence="3" id="KW-1185">Reference proteome</keyword>
<evidence type="ECO:0000313" key="3">
    <source>
        <dbReference type="Proteomes" id="UP001176521"/>
    </source>
</evidence>
<dbReference type="Proteomes" id="UP001176521">
    <property type="component" value="Unassembled WGS sequence"/>
</dbReference>